<organism evidence="1">
    <name type="scientific">Magnetococcus massalia (strain MO-1)</name>
    <dbReference type="NCBI Taxonomy" id="451514"/>
    <lineage>
        <taxon>Bacteria</taxon>
        <taxon>Pseudomonadati</taxon>
        <taxon>Pseudomonadota</taxon>
        <taxon>Magnetococcia</taxon>
        <taxon>Magnetococcales</taxon>
        <taxon>Magnetococcaceae</taxon>
        <taxon>Magnetococcus</taxon>
    </lineage>
</organism>
<dbReference type="EMBL" id="LO017727">
    <property type="protein sequence ID" value="CRH06454.1"/>
    <property type="molecule type" value="Genomic_DNA"/>
</dbReference>
<evidence type="ECO:0000313" key="1">
    <source>
        <dbReference type="EMBL" id="CRH06454.1"/>
    </source>
</evidence>
<sequence length="57" mass="6156">MPSLAWNPLPVTLHEISGLGVRSKFSGSQCATNNDAEGLLRPNPKGLARLTRIFHEG</sequence>
<gene>
    <name evidence="1" type="ORF">MAGMO_2292</name>
</gene>
<accession>A0A1S7LJW5</accession>
<reference evidence="1" key="1">
    <citation type="submission" date="2015-04" db="EMBL/GenBank/DDBJ databases">
        <authorList>
            <person name="Syromyatnikov M.Y."/>
            <person name="Popov V.N."/>
        </authorList>
    </citation>
    <scope>NUCLEOTIDE SEQUENCE</scope>
    <source>
        <strain evidence="1">MO-1</strain>
    </source>
</reference>
<protein>
    <submittedName>
        <fullName evidence="1">Uncharacterized protein</fullName>
    </submittedName>
</protein>
<proteinExistence type="predicted"/>
<name>A0A1S7LJW5_MAGMO</name>
<dbReference type="AlphaFoldDB" id="A0A1S7LJW5"/>